<keyword evidence="2" id="KW-1185">Reference proteome</keyword>
<dbReference type="AlphaFoldDB" id="A0A5C6M6L2"/>
<reference evidence="1 2" key="1">
    <citation type="submission" date="2019-08" db="EMBL/GenBank/DDBJ databases">
        <title>100 year-old enigma solved: identification of Planctomyces bekefii, the type genus and species of the phylum Planctomycetes.</title>
        <authorList>
            <person name="Svetlana D.N."/>
            <person name="Overmann J."/>
        </authorList>
    </citation>
    <scope>NUCLEOTIDE SEQUENCE [LARGE SCALE GENOMIC DNA]</scope>
    <source>
        <strain evidence="1">Phe10_nw2017</strain>
    </source>
</reference>
<comment type="caution">
    <text evidence="1">The sequence shown here is derived from an EMBL/GenBank/DDBJ whole genome shotgun (WGS) entry which is preliminary data.</text>
</comment>
<name>A0A5C6M6L2_9PLAN</name>
<evidence type="ECO:0000313" key="2">
    <source>
        <dbReference type="Proteomes" id="UP000321083"/>
    </source>
</evidence>
<dbReference type="EMBL" id="SRHE01000162">
    <property type="protein sequence ID" value="TWW09857.1"/>
    <property type="molecule type" value="Genomic_DNA"/>
</dbReference>
<dbReference type="Proteomes" id="UP000321083">
    <property type="component" value="Unassembled WGS sequence"/>
</dbReference>
<organism evidence="1 2">
    <name type="scientific">Planctomyces bekefii</name>
    <dbReference type="NCBI Taxonomy" id="1653850"/>
    <lineage>
        <taxon>Bacteria</taxon>
        <taxon>Pseudomonadati</taxon>
        <taxon>Planctomycetota</taxon>
        <taxon>Planctomycetia</taxon>
        <taxon>Planctomycetales</taxon>
        <taxon>Planctomycetaceae</taxon>
        <taxon>Planctomyces</taxon>
    </lineage>
</organism>
<sequence length="38" mass="4060">GIYWLVNQFFRIGIASVSIVAARTVSTDNCSAQPESTG</sequence>
<evidence type="ECO:0000313" key="1">
    <source>
        <dbReference type="EMBL" id="TWW09857.1"/>
    </source>
</evidence>
<reference evidence="1 2" key="2">
    <citation type="submission" date="2019-08" db="EMBL/GenBank/DDBJ databases">
        <authorList>
            <person name="Henke P."/>
        </authorList>
    </citation>
    <scope>NUCLEOTIDE SEQUENCE [LARGE SCALE GENOMIC DNA]</scope>
    <source>
        <strain evidence="1">Phe10_nw2017</strain>
    </source>
</reference>
<accession>A0A5C6M6L2</accession>
<gene>
    <name evidence="1" type="ORF">E3A20_10170</name>
</gene>
<feature type="non-terminal residue" evidence="1">
    <location>
        <position position="1"/>
    </location>
</feature>
<protein>
    <submittedName>
        <fullName evidence="1">Uncharacterized protein</fullName>
    </submittedName>
</protein>
<proteinExistence type="predicted"/>